<accession>A0A0N5AC05</accession>
<protein>
    <submittedName>
        <fullName evidence="2">EB domain-containing protein</fullName>
    </submittedName>
</protein>
<organism evidence="1 2">
    <name type="scientific">Syphacia muris</name>
    <dbReference type="NCBI Taxonomy" id="451379"/>
    <lineage>
        <taxon>Eukaryota</taxon>
        <taxon>Metazoa</taxon>
        <taxon>Ecdysozoa</taxon>
        <taxon>Nematoda</taxon>
        <taxon>Chromadorea</taxon>
        <taxon>Rhabditida</taxon>
        <taxon>Spirurina</taxon>
        <taxon>Oxyuridomorpha</taxon>
        <taxon>Oxyuroidea</taxon>
        <taxon>Oxyuridae</taxon>
        <taxon>Syphacia</taxon>
    </lineage>
</organism>
<evidence type="ECO:0000313" key="2">
    <source>
        <dbReference type="WBParaSite" id="SMUV_0000168101-mRNA-1"/>
    </source>
</evidence>
<name>A0A0N5AC05_9BILA</name>
<sequence>MCPSGYKCFEDTCYSTVGSCVGYHCPTGYICYEDSCLRLLASTTLPTKFPCTAGACPFGFECFDADNMCHRTIGGRRV</sequence>
<dbReference type="WBParaSite" id="SMUV_0000168101-mRNA-1">
    <property type="protein sequence ID" value="SMUV_0000168101-mRNA-1"/>
    <property type="gene ID" value="SMUV_0000168101"/>
</dbReference>
<dbReference type="AlphaFoldDB" id="A0A0N5AC05"/>
<dbReference type="Proteomes" id="UP000046393">
    <property type="component" value="Unplaced"/>
</dbReference>
<proteinExistence type="predicted"/>
<keyword evidence="1" id="KW-1185">Reference proteome</keyword>
<reference evidence="2" key="1">
    <citation type="submission" date="2017-02" db="UniProtKB">
        <authorList>
            <consortium name="WormBaseParasite"/>
        </authorList>
    </citation>
    <scope>IDENTIFICATION</scope>
</reference>
<evidence type="ECO:0000313" key="1">
    <source>
        <dbReference type="Proteomes" id="UP000046393"/>
    </source>
</evidence>